<evidence type="ECO:0000259" key="2">
    <source>
        <dbReference type="Pfam" id="PF07090"/>
    </source>
</evidence>
<feature type="transmembrane region" description="Helical" evidence="1">
    <location>
        <begin position="6"/>
        <end position="23"/>
    </location>
</feature>
<evidence type="ECO:0000313" key="3">
    <source>
        <dbReference type="EMBL" id="MBC2604782.1"/>
    </source>
</evidence>
<dbReference type="PANTHER" id="PTHR37947">
    <property type="entry name" value="BLL2462 PROTEIN"/>
    <property type="match status" value="1"/>
</dbReference>
<protein>
    <recommendedName>
        <fullName evidence="2">Putative glutamine amidotransferase domain-containing protein</fullName>
    </recommendedName>
</protein>
<dbReference type="SUPFAM" id="SSF52317">
    <property type="entry name" value="Class I glutamine amidotransferase-like"/>
    <property type="match status" value="1"/>
</dbReference>
<dbReference type="InterPro" id="IPR010768">
    <property type="entry name" value="GATase1-like"/>
</dbReference>
<keyword evidence="4" id="KW-1185">Reference proteome</keyword>
<dbReference type="PANTHER" id="PTHR37947:SF1">
    <property type="entry name" value="BLL2462 PROTEIN"/>
    <property type="match status" value="1"/>
</dbReference>
<dbReference type="Proteomes" id="UP000526501">
    <property type="component" value="Unassembled WGS sequence"/>
</dbReference>
<evidence type="ECO:0000256" key="1">
    <source>
        <dbReference type="SAM" id="Phobius"/>
    </source>
</evidence>
<name>A0A7X1B395_9BACT</name>
<organism evidence="3 4">
    <name type="scientific">Pelagicoccus albus</name>
    <dbReference type="NCBI Taxonomy" id="415222"/>
    <lineage>
        <taxon>Bacteria</taxon>
        <taxon>Pseudomonadati</taxon>
        <taxon>Verrucomicrobiota</taxon>
        <taxon>Opitutia</taxon>
        <taxon>Puniceicoccales</taxon>
        <taxon>Pelagicoccaceae</taxon>
        <taxon>Pelagicoccus</taxon>
    </lineage>
</organism>
<keyword evidence="1" id="KW-1133">Transmembrane helix</keyword>
<evidence type="ECO:0000313" key="4">
    <source>
        <dbReference type="Proteomes" id="UP000526501"/>
    </source>
</evidence>
<feature type="transmembrane region" description="Helical" evidence="1">
    <location>
        <begin position="35"/>
        <end position="53"/>
    </location>
</feature>
<dbReference type="Gene3D" id="3.40.50.880">
    <property type="match status" value="1"/>
</dbReference>
<comment type="caution">
    <text evidence="3">The sequence shown here is derived from an EMBL/GenBank/DDBJ whole genome shotgun (WGS) entry which is preliminary data.</text>
</comment>
<proteinExistence type="predicted"/>
<accession>A0A7X1B395</accession>
<dbReference type="InterPro" id="IPR029062">
    <property type="entry name" value="Class_I_gatase-like"/>
</dbReference>
<dbReference type="EMBL" id="JACHVC010000001">
    <property type="protein sequence ID" value="MBC2604782.1"/>
    <property type="molecule type" value="Genomic_DNA"/>
</dbReference>
<keyword evidence="1" id="KW-0472">Membrane</keyword>
<gene>
    <name evidence="3" type="ORF">H5P27_01805</name>
</gene>
<dbReference type="Pfam" id="PF07090">
    <property type="entry name" value="GATase1_like"/>
    <property type="match status" value="1"/>
</dbReference>
<dbReference type="RefSeq" id="WP_185658668.1">
    <property type="nucleotide sequence ID" value="NZ_CAWPOO010000001.1"/>
</dbReference>
<feature type="domain" description="Putative glutamine amidotransferase" evidence="2">
    <location>
        <begin position="400"/>
        <end position="592"/>
    </location>
</feature>
<dbReference type="AlphaFoldDB" id="A0A7X1B395"/>
<keyword evidence="1" id="KW-0812">Transmembrane</keyword>
<sequence>MVFQTQTPWFVLVAIAAMLVFASWRSWRTSSRPSFLAIGLRAIAIALLILALANPQRSVDRPIQGQNVIALLADDSSGMRIKDQSEILDRGEHARQVLQGRESAWRALLEDEYQLRSYRFSRSLQRVSNFDSLSFAGQSSNLSTAITALSDRLASQPLAGVVVFTDGNATDTRLSDLELAQLPPIFPVVIGSENAVPDLSLQDASIRISPFGDAPLELEARLQATELRSSRTVVELASLPQSSTDRRRIMESREVQISEDTQSSPINIDWPATGGGIEFYQLTSRILTDSEVPTPEEATSANNGKLLVANRGKENYRILYLTGRPNWEYKFLNRSLQQDPQLDMVGLLRVASKEPKFEFKSRAGEQSNSLYRGFGREDENERYDEAVLIRMNTRDENELRGGFPNTAETLFEYDAVILDDVESEFFTYNQLSLLRDFVRQRGGGLLMLGGVNSFEDGGYQDSPLSSLLPFYADSAFDHTVFDRPASWDLSREGWVEPWMRIRDMEMDERNRISNMPLFRVYNTLGRIKPGARQLATVTEAGGEQRPALLVRNFGSGRVASLAVGDLWRWGMQDTDSQEDLAQFWRQISRWLVKDNPQRISLSASITDTGATILQARALNPSYQKLSASKARLSVTRVASATQPDMGPETLIELDMQPVSDNPGHFQSELPQLDDGAYLAEVLVEENSGTPAGRAETGWTIDALSQEFSSISPNRAEMERIAAATGGQTLSLSDLAKLNSLIQSRPAPASETVFQPIWHNNLFFLAALAALLAEWLIRRKRGLA</sequence>
<reference evidence="3 4" key="1">
    <citation type="submission" date="2020-07" db="EMBL/GenBank/DDBJ databases">
        <authorList>
            <person name="Feng X."/>
        </authorList>
    </citation>
    <scope>NUCLEOTIDE SEQUENCE [LARGE SCALE GENOMIC DNA]</scope>
    <source>
        <strain evidence="3 4">JCM23202</strain>
    </source>
</reference>